<keyword evidence="1" id="KW-0175">Coiled coil</keyword>
<dbReference type="PANTHER" id="PTHR35796">
    <property type="entry name" value="HYPOTHETICAL CYTOSOLIC PROTEIN"/>
    <property type="match status" value="1"/>
</dbReference>
<organism evidence="3 4">
    <name type="scientific">Pythium oligandrum</name>
    <name type="common">Mycoparasitic fungus</name>
    <dbReference type="NCBI Taxonomy" id="41045"/>
    <lineage>
        <taxon>Eukaryota</taxon>
        <taxon>Sar</taxon>
        <taxon>Stramenopiles</taxon>
        <taxon>Oomycota</taxon>
        <taxon>Peronosporomycetes</taxon>
        <taxon>Pythiales</taxon>
        <taxon>Pythiaceae</taxon>
        <taxon>Pythium</taxon>
    </lineage>
</organism>
<comment type="caution">
    <text evidence="3">The sequence shown here is derived from an EMBL/GenBank/DDBJ whole genome shotgun (WGS) entry which is preliminary data.</text>
</comment>
<evidence type="ECO:0000313" key="3">
    <source>
        <dbReference type="EMBL" id="TMW59765.1"/>
    </source>
</evidence>
<dbReference type="OrthoDB" id="72677at2759"/>
<dbReference type="AlphaFoldDB" id="A0A8K1CBI3"/>
<keyword evidence="4" id="KW-1185">Reference proteome</keyword>
<evidence type="ECO:0000256" key="1">
    <source>
        <dbReference type="SAM" id="Coils"/>
    </source>
</evidence>
<feature type="coiled-coil region" evidence="1">
    <location>
        <begin position="108"/>
        <end position="192"/>
    </location>
</feature>
<dbReference type="PANTHER" id="PTHR35796:SF3">
    <property type="entry name" value="BHLH DOMAIN-CONTAINING PROTEIN"/>
    <property type="match status" value="1"/>
</dbReference>
<feature type="region of interest" description="Disordered" evidence="2">
    <location>
        <begin position="81"/>
        <end position="103"/>
    </location>
</feature>
<proteinExistence type="predicted"/>
<protein>
    <submittedName>
        <fullName evidence="3">Uncharacterized protein</fullName>
    </submittedName>
</protein>
<reference evidence="3" key="1">
    <citation type="submission" date="2019-03" db="EMBL/GenBank/DDBJ databases">
        <title>Long read genome sequence of the mycoparasitic Pythium oligandrum ATCC 38472 isolated from sugarbeet rhizosphere.</title>
        <authorList>
            <person name="Gaulin E."/>
        </authorList>
    </citation>
    <scope>NUCLEOTIDE SEQUENCE</scope>
    <source>
        <strain evidence="3">ATCC 38472_TT</strain>
    </source>
</reference>
<dbReference type="EMBL" id="SPLM01000109">
    <property type="protein sequence ID" value="TMW59765.1"/>
    <property type="molecule type" value="Genomic_DNA"/>
</dbReference>
<sequence length="442" mass="49828">MHKSGETTNAAVALAHDVRVEELAFDASLAFIDGYDSRLMDLMDGPGPPPANPHVEEMIDQAEELLKEMLTTTDVAEAFASPRVDSSSTSADESMKSSPVKKTKLTGAVRQKREMAYLRQQVEELEADLDRLKKRKTGESVAPAVREEGDAEAWKGMAERQRIAKQRAEVENTKLREALEDQLKIAQSLEKLLWKRMSAAPKEWGNVKPKNVFMPLENSDSVFQAISQSLASHPVPVDALWRECGLDQVHSNFKEVKSGCTEAEDLFLETTTCRGVPFPLQATANAVWHAVNATHWELHNESSGDAPTFGHEGRLHFTVDRTVRRSTVSVNMYSISQRKDEQDRVVFTWESRAFLTSAAFRDKNVRLKERGCMVIERDPAKPETSSLIKSCLRSWPEIEESTPSNRQFEFVVDLMLGSYHDNMQTMYELVENKLLDDARAQQ</sequence>
<dbReference type="Proteomes" id="UP000794436">
    <property type="component" value="Unassembled WGS sequence"/>
</dbReference>
<evidence type="ECO:0000313" key="4">
    <source>
        <dbReference type="Proteomes" id="UP000794436"/>
    </source>
</evidence>
<accession>A0A8K1CBI3</accession>
<evidence type="ECO:0000256" key="2">
    <source>
        <dbReference type="SAM" id="MobiDB-lite"/>
    </source>
</evidence>
<name>A0A8K1CBI3_PYTOL</name>
<gene>
    <name evidence="3" type="ORF">Poli38472_004834</name>
</gene>